<evidence type="ECO:0000256" key="1">
    <source>
        <dbReference type="SAM" id="Phobius"/>
    </source>
</evidence>
<feature type="transmembrane region" description="Helical" evidence="1">
    <location>
        <begin position="6"/>
        <end position="29"/>
    </location>
</feature>
<dbReference type="EMBL" id="SHLC01000001">
    <property type="protein sequence ID" value="RZU66459.1"/>
    <property type="molecule type" value="Genomic_DNA"/>
</dbReference>
<feature type="transmembrane region" description="Helical" evidence="1">
    <location>
        <begin position="123"/>
        <end position="144"/>
    </location>
</feature>
<keyword evidence="1" id="KW-1133">Transmembrane helix</keyword>
<keyword evidence="1" id="KW-0472">Membrane</keyword>
<sequence>MIVLWVWGVVGLLVAGAAWLSSVMITYSMSDSGYKASRLERKFAKLPGWIRRIPTRSLPESPMIGRSWDQFFGGHEVELRLAHKGHQGLSALPAILAWLTFLLGVLQLVVISVAFFFGRPDHWLLLSVAFSIAALGLLALDLFLQRKRWNSRAPFEWRFAAAAVLVANQQRDEEGPGLGMDHARKRLAGLELLEHVLADRIQRPESRSAHVAATKWEHRTRPLSDALASARLSSIPSGLPRTTAWIESAAHAIVVPVTRASMWSRLALDEDPSARAIRNQKTPADRAAVWFLYLSFGIAAGLGLMFYATLVLNGEVAALEFEAIAPWLNSFVGVATVVGVVISARHQIRRN</sequence>
<dbReference type="Proteomes" id="UP000291483">
    <property type="component" value="Unassembled WGS sequence"/>
</dbReference>
<proteinExistence type="predicted"/>
<accession>A0A4Q8AQY7</accession>
<protein>
    <submittedName>
        <fullName evidence="2">Uncharacterized protein</fullName>
    </submittedName>
</protein>
<evidence type="ECO:0000313" key="3">
    <source>
        <dbReference type="Proteomes" id="UP000291483"/>
    </source>
</evidence>
<reference evidence="2 3" key="1">
    <citation type="submission" date="2019-02" db="EMBL/GenBank/DDBJ databases">
        <title>Sequencing the genomes of 1000 actinobacteria strains.</title>
        <authorList>
            <person name="Klenk H.-P."/>
        </authorList>
    </citation>
    <scope>NUCLEOTIDE SEQUENCE [LARGE SCALE GENOMIC DNA]</scope>
    <source>
        <strain evidence="2 3">DSM 18319</strain>
    </source>
</reference>
<evidence type="ECO:0000313" key="2">
    <source>
        <dbReference type="EMBL" id="RZU66459.1"/>
    </source>
</evidence>
<name>A0A4Q8AQY7_9MICO</name>
<feature type="transmembrane region" description="Helical" evidence="1">
    <location>
        <begin position="324"/>
        <end position="344"/>
    </location>
</feature>
<feature type="transmembrane region" description="Helical" evidence="1">
    <location>
        <begin position="89"/>
        <end position="117"/>
    </location>
</feature>
<dbReference type="AlphaFoldDB" id="A0A4Q8AQY7"/>
<organism evidence="2 3">
    <name type="scientific">Microterricola gilva</name>
    <dbReference type="NCBI Taxonomy" id="393267"/>
    <lineage>
        <taxon>Bacteria</taxon>
        <taxon>Bacillati</taxon>
        <taxon>Actinomycetota</taxon>
        <taxon>Actinomycetes</taxon>
        <taxon>Micrococcales</taxon>
        <taxon>Microbacteriaceae</taxon>
        <taxon>Microterricola</taxon>
    </lineage>
</organism>
<keyword evidence="1" id="KW-0812">Transmembrane</keyword>
<comment type="caution">
    <text evidence="2">The sequence shown here is derived from an EMBL/GenBank/DDBJ whole genome shotgun (WGS) entry which is preliminary data.</text>
</comment>
<gene>
    <name evidence="2" type="ORF">EV379_2816</name>
</gene>
<feature type="transmembrane region" description="Helical" evidence="1">
    <location>
        <begin position="287"/>
        <end position="312"/>
    </location>
</feature>
<keyword evidence="3" id="KW-1185">Reference proteome</keyword>